<dbReference type="OrthoDB" id="9797194at2"/>
<dbReference type="AlphaFoldDB" id="A0A518DAX1"/>
<name>A0A518DAX1_9BACT</name>
<dbReference type="SUPFAM" id="SSF143100">
    <property type="entry name" value="TTHA1013/TTHA0281-like"/>
    <property type="match status" value="1"/>
</dbReference>
<sequence>MKTIDQYHKWIEWSEEDQVYIGRCPDLITGIHGDDPIALFGQLRATLDEVVEAFATKGKPLPQPSIRPMQDVML</sequence>
<organism evidence="1 2">
    <name type="scientific">Pirellulimonas nuda</name>
    <dbReference type="NCBI Taxonomy" id="2528009"/>
    <lineage>
        <taxon>Bacteria</taxon>
        <taxon>Pseudomonadati</taxon>
        <taxon>Planctomycetota</taxon>
        <taxon>Planctomycetia</taxon>
        <taxon>Pirellulales</taxon>
        <taxon>Lacipirellulaceae</taxon>
        <taxon>Pirellulimonas</taxon>
    </lineage>
</organism>
<proteinExistence type="predicted"/>
<accession>A0A518DAX1</accession>
<keyword evidence="2" id="KW-1185">Reference proteome</keyword>
<evidence type="ECO:0000313" key="1">
    <source>
        <dbReference type="EMBL" id="QDU88630.1"/>
    </source>
</evidence>
<evidence type="ECO:0008006" key="3">
    <source>
        <dbReference type="Google" id="ProtNLM"/>
    </source>
</evidence>
<dbReference type="InterPro" id="IPR035069">
    <property type="entry name" value="TTHA1013/TTHA0281-like"/>
</dbReference>
<reference evidence="1 2" key="1">
    <citation type="submission" date="2019-02" db="EMBL/GenBank/DDBJ databases">
        <title>Deep-cultivation of Planctomycetes and their phenomic and genomic characterization uncovers novel biology.</title>
        <authorList>
            <person name="Wiegand S."/>
            <person name="Jogler M."/>
            <person name="Boedeker C."/>
            <person name="Pinto D."/>
            <person name="Vollmers J."/>
            <person name="Rivas-Marin E."/>
            <person name="Kohn T."/>
            <person name="Peeters S.H."/>
            <person name="Heuer A."/>
            <person name="Rast P."/>
            <person name="Oberbeckmann S."/>
            <person name="Bunk B."/>
            <person name="Jeske O."/>
            <person name="Meyerdierks A."/>
            <person name="Storesund J.E."/>
            <person name="Kallscheuer N."/>
            <person name="Luecker S."/>
            <person name="Lage O.M."/>
            <person name="Pohl T."/>
            <person name="Merkel B.J."/>
            <person name="Hornburger P."/>
            <person name="Mueller R.-W."/>
            <person name="Bruemmer F."/>
            <person name="Labrenz M."/>
            <person name="Spormann A.M."/>
            <person name="Op den Camp H."/>
            <person name="Overmann J."/>
            <person name="Amann R."/>
            <person name="Jetten M.S.M."/>
            <person name="Mascher T."/>
            <person name="Medema M.H."/>
            <person name="Devos D.P."/>
            <person name="Kaster A.-K."/>
            <person name="Ovreas L."/>
            <person name="Rohde M."/>
            <person name="Galperin M.Y."/>
            <person name="Jogler C."/>
        </authorList>
    </citation>
    <scope>NUCLEOTIDE SEQUENCE [LARGE SCALE GENOMIC DNA]</scope>
    <source>
        <strain evidence="1 2">Pla175</strain>
    </source>
</reference>
<dbReference type="Proteomes" id="UP000317429">
    <property type="component" value="Chromosome"/>
</dbReference>
<evidence type="ECO:0000313" key="2">
    <source>
        <dbReference type="Proteomes" id="UP000317429"/>
    </source>
</evidence>
<dbReference type="EMBL" id="CP036291">
    <property type="protein sequence ID" value="QDU88630.1"/>
    <property type="molecule type" value="Genomic_DNA"/>
</dbReference>
<dbReference type="KEGG" id="pnd:Pla175_20100"/>
<protein>
    <recommendedName>
        <fullName evidence="3">HicB family protein</fullName>
    </recommendedName>
</protein>
<dbReference type="RefSeq" id="WP_145283750.1">
    <property type="nucleotide sequence ID" value="NZ_CP036291.1"/>
</dbReference>
<gene>
    <name evidence="1" type="ORF">Pla175_20100</name>
</gene>